<name>A0A4R8UX49_9MICO</name>
<dbReference type="AlphaFoldDB" id="A0A4R8UX49"/>
<evidence type="ECO:0000313" key="1">
    <source>
        <dbReference type="EMBL" id="TFB72129.1"/>
    </source>
</evidence>
<reference evidence="1 2" key="1">
    <citation type="submission" date="2019-03" db="EMBL/GenBank/DDBJ databases">
        <title>Genomics of glacier-inhabiting Cryobacterium strains.</title>
        <authorList>
            <person name="Liu Q."/>
            <person name="Xin Y.-H."/>
        </authorList>
    </citation>
    <scope>NUCLEOTIDE SEQUENCE [LARGE SCALE GENOMIC DNA]</scope>
    <source>
        <strain evidence="1 2">HLT2-23</strain>
    </source>
</reference>
<sequence length="66" mass="7520">MTVRLPQELDSALEAIARQRHISKHAALIEAADRFVRQESKTERVLASVDETTRDYADLLQKLEDA</sequence>
<evidence type="ECO:0000313" key="2">
    <source>
        <dbReference type="Proteomes" id="UP000298173"/>
    </source>
</evidence>
<organism evidence="1 2">
    <name type="scientific">Cryobacterium glaciale</name>
    <dbReference type="NCBI Taxonomy" id="1259145"/>
    <lineage>
        <taxon>Bacteria</taxon>
        <taxon>Bacillati</taxon>
        <taxon>Actinomycetota</taxon>
        <taxon>Actinomycetes</taxon>
        <taxon>Micrococcales</taxon>
        <taxon>Microbacteriaceae</taxon>
        <taxon>Cryobacterium</taxon>
    </lineage>
</organism>
<dbReference type="GO" id="GO:0006355">
    <property type="term" value="P:regulation of DNA-templated transcription"/>
    <property type="evidence" value="ECO:0007669"/>
    <property type="project" value="InterPro"/>
</dbReference>
<gene>
    <name evidence="1" type="ORF">E3O06_10730</name>
</gene>
<dbReference type="OrthoDB" id="4426404at2"/>
<dbReference type="InterPro" id="IPR010985">
    <property type="entry name" value="Ribbon_hlx_hlx"/>
</dbReference>
<comment type="caution">
    <text evidence="1">The sequence shown here is derived from an EMBL/GenBank/DDBJ whole genome shotgun (WGS) entry which is preliminary data.</text>
</comment>
<protein>
    <submittedName>
        <fullName evidence="1">Ribbon-helix-helix protein, CopG family</fullName>
    </submittedName>
</protein>
<dbReference type="Proteomes" id="UP000298173">
    <property type="component" value="Unassembled WGS sequence"/>
</dbReference>
<dbReference type="EMBL" id="SOEY01000020">
    <property type="protein sequence ID" value="TFB72129.1"/>
    <property type="molecule type" value="Genomic_DNA"/>
</dbReference>
<proteinExistence type="predicted"/>
<keyword evidence="2" id="KW-1185">Reference proteome</keyword>
<accession>A0A4R8UX49</accession>
<dbReference type="SUPFAM" id="SSF47598">
    <property type="entry name" value="Ribbon-helix-helix"/>
    <property type="match status" value="1"/>
</dbReference>